<name>A0AAD2FWN1_9STRA</name>
<organism evidence="2 3">
    <name type="scientific">Cylindrotheca closterium</name>
    <dbReference type="NCBI Taxonomy" id="2856"/>
    <lineage>
        <taxon>Eukaryota</taxon>
        <taxon>Sar</taxon>
        <taxon>Stramenopiles</taxon>
        <taxon>Ochrophyta</taxon>
        <taxon>Bacillariophyta</taxon>
        <taxon>Bacillariophyceae</taxon>
        <taxon>Bacillariophycidae</taxon>
        <taxon>Bacillariales</taxon>
        <taxon>Bacillariaceae</taxon>
        <taxon>Cylindrotheca</taxon>
    </lineage>
</organism>
<feature type="region of interest" description="Disordered" evidence="1">
    <location>
        <begin position="210"/>
        <end position="239"/>
    </location>
</feature>
<comment type="caution">
    <text evidence="2">The sequence shown here is derived from an EMBL/GenBank/DDBJ whole genome shotgun (WGS) entry which is preliminary data.</text>
</comment>
<sequence length="311" mass="34780">MVDPNSKPGAPKPTTVLNRRRRTVPTDSSVPLYHPSIFRYTCRGKFSLDSRVSSAGVCKGIQSKLEHVDHWRLTTKDEAIRVFEHKSGEHEAPSRGPTFDQQDNNTAAAQSLELVDVSNVLVYPSNEKEEGKSSPKDGRQEKWRCYGSTEVDLLVLRPQGSKEETIAAIAPYCAPGSSVRDVSSPSLGLDRTTTIRLGVLEILYQSSLAEDDNDDPIADDERKKPVPAQTQAANPDAPRFPIRFLNSANTVMKQMKINAHTVYQATQEDFPERTMSASRRVVNEFGKTIDRTTSLMKRVIFWDWDSDSKGR</sequence>
<gene>
    <name evidence="2" type="ORF">CYCCA115_LOCUS15610</name>
</gene>
<evidence type="ECO:0000256" key="1">
    <source>
        <dbReference type="SAM" id="MobiDB-lite"/>
    </source>
</evidence>
<accession>A0AAD2FWN1</accession>
<evidence type="ECO:0000313" key="3">
    <source>
        <dbReference type="Proteomes" id="UP001295423"/>
    </source>
</evidence>
<dbReference type="EMBL" id="CAKOGP040001881">
    <property type="protein sequence ID" value="CAJ1955153.1"/>
    <property type="molecule type" value="Genomic_DNA"/>
</dbReference>
<protein>
    <submittedName>
        <fullName evidence="2">Uncharacterized protein</fullName>
    </submittedName>
</protein>
<dbReference type="AlphaFoldDB" id="A0AAD2FWN1"/>
<feature type="region of interest" description="Disordered" evidence="1">
    <location>
        <begin position="1"/>
        <end position="28"/>
    </location>
</feature>
<keyword evidence="3" id="KW-1185">Reference proteome</keyword>
<proteinExistence type="predicted"/>
<reference evidence="2" key="1">
    <citation type="submission" date="2023-08" db="EMBL/GenBank/DDBJ databases">
        <authorList>
            <person name="Audoor S."/>
            <person name="Bilcke G."/>
        </authorList>
    </citation>
    <scope>NUCLEOTIDE SEQUENCE</scope>
</reference>
<evidence type="ECO:0000313" key="2">
    <source>
        <dbReference type="EMBL" id="CAJ1955153.1"/>
    </source>
</evidence>
<dbReference type="Proteomes" id="UP001295423">
    <property type="component" value="Unassembled WGS sequence"/>
</dbReference>